<sequence length="695" mass="77320">MISLQRSLCRAAVCVATGLALSAVATAQSQAAPQPRVTDNDIPTSFTAPKQQPFVAPAVQYDYDRREVMIPMRDGTKLFAVIVVPKGAKGAPMVLTRTCYNAGARASASRVPTATGSEAAPAPAQAGRNARVAGASGERDASPRPHSPHMVDELPLSDEVFVRAGYIRVYQDVRGKYGSEGKYLMTPPPVGPWNPTGADDTMDAYDTIDWLVKNVPESNGKVGMIGSSYEGFTVVMALLNPHPALKVASPESPMVDGWMGDDWFHYGAFRQRMLDYFIAQTSARGAGSRVQHEQRDDYSSFLSKGSAGDFARAQGQDQLPFWRTVEEHPAYDSFWQSQALDKLIAQKPLTVPTLWLQGLWDQEDMWGAIHSYRAVEPKDTNNDKNYLVMGPWRHSQVNREGRSLGPLIWDGDTTANYRQDVLLPFFNQYLKDGSAKADTPPVYIYNTGEDHWDRFSKWPLSCEAGCEQPTKPLYLHADGTLSFDKQAESRSKFTDYVSDPAKPVPYSPRPVTGSDWGQWLVLDQRFVDGRPDVLTWQTAPLKEAMRVSGEPTANLVASSSGTDSDWVVKIIDVFPDGNQQNLEMNGYELPISMDIFRGRYRKSFEKPEALKPNQPEEFKFGLPQVNHVFQPGHRIMVQVQSTWFPLYDRNPQTFVPNIFDAKAADYQKATQRIYSSSTISMPVVPVQPVTIPATK</sequence>
<accession>A0ABW9KK29</accession>
<dbReference type="SMART" id="SM00939">
    <property type="entry name" value="PepX_C"/>
    <property type="match status" value="1"/>
</dbReference>
<keyword evidence="6" id="KW-1185">Reference proteome</keyword>
<dbReference type="Proteomes" id="UP001634747">
    <property type="component" value="Unassembled WGS sequence"/>
</dbReference>
<dbReference type="RefSeq" id="WP_263412398.1">
    <property type="nucleotide sequence ID" value="NZ_BAABBH010000001.1"/>
</dbReference>
<organism evidence="5 6">
    <name type="scientific">Terriglobus aquaticus</name>
    <dbReference type="NCBI Taxonomy" id="940139"/>
    <lineage>
        <taxon>Bacteria</taxon>
        <taxon>Pseudomonadati</taxon>
        <taxon>Acidobacteriota</taxon>
        <taxon>Terriglobia</taxon>
        <taxon>Terriglobales</taxon>
        <taxon>Acidobacteriaceae</taxon>
        <taxon>Terriglobus</taxon>
    </lineage>
</organism>
<keyword evidence="3" id="KW-0732">Signal</keyword>
<dbReference type="Gene3D" id="2.60.120.260">
    <property type="entry name" value="Galactose-binding domain-like"/>
    <property type="match status" value="1"/>
</dbReference>
<comment type="caution">
    <text evidence="5">The sequence shown here is derived from an EMBL/GenBank/DDBJ whole genome shotgun (WGS) entry which is preliminary data.</text>
</comment>
<feature type="compositionally biased region" description="Low complexity" evidence="2">
    <location>
        <begin position="113"/>
        <end position="131"/>
    </location>
</feature>
<dbReference type="InterPro" id="IPR013736">
    <property type="entry name" value="Xaa-Pro_dipept_C"/>
</dbReference>
<dbReference type="GO" id="GO:0016787">
    <property type="term" value="F:hydrolase activity"/>
    <property type="evidence" value="ECO:0007669"/>
    <property type="project" value="UniProtKB-KW"/>
</dbReference>
<dbReference type="SUPFAM" id="SSF53474">
    <property type="entry name" value="alpha/beta-Hydrolases"/>
    <property type="match status" value="1"/>
</dbReference>
<dbReference type="InterPro" id="IPR050585">
    <property type="entry name" value="Xaa-Pro_dipeptidyl-ppase/CocE"/>
</dbReference>
<feature type="region of interest" description="Disordered" evidence="2">
    <location>
        <begin position="110"/>
        <end position="152"/>
    </location>
</feature>
<evidence type="ECO:0000256" key="3">
    <source>
        <dbReference type="SAM" id="SignalP"/>
    </source>
</evidence>
<protein>
    <submittedName>
        <fullName evidence="5">CocE/NonD family hydrolase</fullName>
    </submittedName>
</protein>
<keyword evidence="1 5" id="KW-0378">Hydrolase</keyword>
<gene>
    <name evidence="5" type="ORF">ACK2TP_10080</name>
</gene>
<feature type="signal peptide" evidence="3">
    <location>
        <begin position="1"/>
        <end position="27"/>
    </location>
</feature>
<evidence type="ECO:0000259" key="4">
    <source>
        <dbReference type="SMART" id="SM00939"/>
    </source>
</evidence>
<dbReference type="InterPro" id="IPR008979">
    <property type="entry name" value="Galactose-bd-like_sf"/>
</dbReference>
<proteinExistence type="predicted"/>
<dbReference type="InterPro" id="IPR000383">
    <property type="entry name" value="Xaa-Pro-like_dom"/>
</dbReference>
<dbReference type="InterPro" id="IPR029058">
    <property type="entry name" value="AB_hydrolase_fold"/>
</dbReference>
<dbReference type="InterPro" id="IPR005674">
    <property type="entry name" value="CocE/Ser_esterase"/>
</dbReference>
<evidence type="ECO:0000313" key="6">
    <source>
        <dbReference type="Proteomes" id="UP001634747"/>
    </source>
</evidence>
<reference evidence="5 6" key="1">
    <citation type="submission" date="2024-12" db="EMBL/GenBank/DDBJ databases">
        <authorList>
            <person name="Lee Y."/>
        </authorList>
    </citation>
    <scope>NUCLEOTIDE SEQUENCE [LARGE SCALE GENOMIC DNA]</scope>
    <source>
        <strain evidence="5 6">03SUJ4</strain>
    </source>
</reference>
<feature type="domain" description="Xaa-Pro dipeptidyl-peptidase C-terminal" evidence="4">
    <location>
        <begin position="423"/>
        <end position="680"/>
    </location>
</feature>
<dbReference type="Pfam" id="PF08530">
    <property type="entry name" value="PepX_C"/>
    <property type="match status" value="1"/>
</dbReference>
<evidence type="ECO:0000256" key="2">
    <source>
        <dbReference type="SAM" id="MobiDB-lite"/>
    </source>
</evidence>
<dbReference type="PANTHER" id="PTHR43056:SF10">
    <property type="entry name" value="COCE_NOND FAMILY, PUTATIVE (AFU_ORTHOLOGUE AFUA_7G00600)-RELATED"/>
    <property type="match status" value="1"/>
</dbReference>
<dbReference type="Gene3D" id="1.10.3020.10">
    <property type="entry name" value="alpha-amino acid ester hydrolase ( Helical cap domain)"/>
    <property type="match status" value="1"/>
</dbReference>
<dbReference type="Pfam" id="PF02129">
    <property type="entry name" value="Peptidase_S15"/>
    <property type="match status" value="1"/>
</dbReference>
<dbReference type="NCBIfam" id="TIGR00976">
    <property type="entry name" value="CocE_NonD"/>
    <property type="match status" value="1"/>
</dbReference>
<dbReference type="PANTHER" id="PTHR43056">
    <property type="entry name" value="PEPTIDASE S9 PROLYL OLIGOPEPTIDASE"/>
    <property type="match status" value="1"/>
</dbReference>
<name>A0ABW9KK29_9BACT</name>
<evidence type="ECO:0000313" key="5">
    <source>
        <dbReference type="EMBL" id="MFN2976111.1"/>
    </source>
</evidence>
<dbReference type="Gene3D" id="3.40.50.1820">
    <property type="entry name" value="alpha/beta hydrolase"/>
    <property type="match status" value="1"/>
</dbReference>
<evidence type="ECO:0000256" key="1">
    <source>
        <dbReference type="ARBA" id="ARBA00022801"/>
    </source>
</evidence>
<feature type="chain" id="PRO_5046795888" evidence="3">
    <location>
        <begin position="28"/>
        <end position="695"/>
    </location>
</feature>
<dbReference type="EMBL" id="JBJYXY010000001">
    <property type="protein sequence ID" value="MFN2976111.1"/>
    <property type="molecule type" value="Genomic_DNA"/>
</dbReference>
<dbReference type="SUPFAM" id="SSF49785">
    <property type="entry name" value="Galactose-binding domain-like"/>
    <property type="match status" value="1"/>
</dbReference>